<protein>
    <submittedName>
        <fullName evidence="2">FAD/NAD(P)-binding protein</fullName>
    </submittedName>
</protein>
<dbReference type="PANTHER" id="PTHR40254:SF1">
    <property type="entry name" value="BLR0577 PROTEIN"/>
    <property type="match status" value="1"/>
</dbReference>
<dbReference type="Pfam" id="PF13454">
    <property type="entry name" value="NAD_binding_9"/>
    <property type="match status" value="1"/>
</dbReference>
<dbReference type="Proteomes" id="UP000885704">
    <property type="component" value="Unassembled WGS sequence"/>
</dbReference>
<dbReference type="InterPro" id="IPR052189">
    <property type="entry name" value="L-asp_N-monooxygenase_NS-form"/>
</dbReference>
<dbReference type="InterPro" id="IPR036188">
    <property type="entry name" value="FAD/NAD-bd_sf"/>
</dbReference>
<dbReference type="EMBL" id="DRFN01000035">
    <property type="protein sequence ID" value="HDZ52745.1"/>
    <property type="molecule type" value="Genomic_DNA"/>
</dbReference>
<gene>
    <name evidence="2" type="ORF">ENH63_13420</name>
</gene>
<evidence type="ECO:0000313" key="3">
    <source>
        <dbReference type="Proteomes" id="UP000885704"/>
    </source>
</evidence>
<reference evidence="2" key="1">
    <citation type="journal article" date="2020" name="mSystems">
        <title>Genome- and Community-Level Interaction Insights into Carbon Utilization and Element Cycling Functions of Hydrothermarchaeota in Hydrothermal Sediment.</title>
        <authorList>
            <person name="Zhou Z."/>
            <person name="Liu Y."/>
            <person name="Xu W."/>
            <person name="Pan J."/>
            <person name="Luo Z.H."/>
            <person name="Li M."/>
        </authorList>
    </citation>
    <scope>NUCLEOTIDE SEQUENCE [LARGE SCALE GENOMIC DNA]</scope>
    <source>
        <strain evidence="2">HyVt-323</strain>
    </source>
</reference>
<sequence length="540" mass="58985">MGRAGAGDLRGGCDSAGRIGPCGFMSETQIAIVGCGPKGLYALDSLCEAARRSPRHRFTVHIFEPSVHPGAGPIYDPRQPEVLLMNFPAGLINAWTGGRGPSFLEWAARSPKPVDAGDYVPRAHVGRYLLWSFERVVEQAPSNVRTIRHKTRVDALKCNGDRWGISPQNVTVDHVLIMTGHQDGFRQGEADTYDHISSPFPIDQRLTQIAVPPNSTVRCKGFALTFIDTMLALTEGRGGVFTLSATGYNYAPSGQEPRRIAPFSRSGRPMRARVEAALFTQPQDDAFWDERRAALSQILRAPNTTFTHHIWPAFLSFADRVLGNPSGTSADFFTHRTETTFTPDEIRQDLRIGYDIAMGRRAQDSAWALAEVWRRCYPQLIDWISHRELTPDDAHHFHQIAAEMERLAFGPPAQNIGKLITLEQAGIVSFDHMSGEAAADVTINATIPPAGGAELAAPLDGLLRDGHLSIGTMGGVRVDKNAHALTRDGNAKGLSVIGRATEGYVLGNDTLSRSLHDLPENWAAAVVQNARQSNALEHSL</sequence>
<dbReference type="PANTHER" id="PTHR40254">
    <property type="entry name" value="BLR0577 PROTEIN"/>
    <property type="match status" value="1"/>
</dbReference>
<name>A0A7V1BH69_9RHOB</name>
<evidence type="ECO:0000259" key="1">
    <source>
        <dbReference type="Pfam" id="PF13454"/>
    </source>
</evidence>
<evidence type="ECO:0000313" key="2">
    <source>
        <dbReference type="EMBL" id="HDZ52745.1"/>
    </source>
</evidence>
<feature type="domain" description="FAD-dependent urate hydroxylase HpyO/Asp monooxygenase CreE-like FAD/NAD(P)-binding" evidence="1">
    <location>
        <begin position="31"/>
        <end position="182"/>
    </location>
</feature>
<organism evidence="2 3">
    <name type="scientific">Sulfitobacter litoralis</name>
    <dbReference type="NCBI Taxonomy" id="335975"/>
    <lineage>
        <taxon>Bacteria</taxon>
        <taxon>Pseudomonadati</taxon>
        <taxon>Pseudomonadota</taxon>
        <taxon>Alphaproteobacteria</taxon>
        <taxon>Rhodobacterales</taxon>
        <taxon>Roseobacteraceae</taxon>
        <taxon>Sulfitobacter</taxon>
    </lineage>
</organism>
<accession>A0A7V1BH69</accession>
<proteinExistence type="predicted"/>
<dbReference type="SUPFAM" id="SSF51905">
    <property type="entry name" value="FAD/NAD(P)-binding domain"/>
    <property type="match status" value="1"/>
</dbReference>
<comment type="caution">
    <text evidence="2">The sequence shown here is derived from an EMBL/GenBank/DDBJ whole genome shotgun (WGS) entry which is preliminary data.</text>
</comment>
<dbReference type="AlphaFoldDB" id="A0A7V1BH69"/>
<dbReference type="InterPro" id="IPR038732">
    <property type="entry name" value="HpyO/CreE_NAD-binding"/>
</dbReference>